<evidence type="ECO:0008006" key="3">
    <source>
        <dbReference type="Google" id="ProtNLM"/>
    </source>
</evidence>
<dbReference type="RefSeq" id="WP_153971364.1">
    <property type="nucleotide sequence ID" value="NZ_JACRWE010000001.1"/>
</dbReference>
<proteinExistence type="predicted"/>
<comment type="caution">
    <text evidence="1">The sequence shown here is derived from an EMBL/GenBank/DDBJ whole genome shotgun (WGS) entry which is preliminary data.</text>
</comment>
<dbReference type="Proteomes" id="UP000609849">
    <property type="component" value="Unassembled WGS sequence"/>
</dbReference>
<accession>A0ABR7JKI7</accession>
<gene>
    <name evidence="1" type="ORF">H8923_01540</name>
</gene>
<protein>
    <recommendedName>
        <fullName evidence="3">S1 motif domain-containing protein</fullName>
    </recommendedName>
</protein>
<name>A0ABR7JKI7_9FIRM</name>
<keyword evidence="2" id="KW-1185">Reference proteome</keyword>
<dbReference type="EMBL" id="JACRWE010000001">
    <property type="protein sequence ID" value="MBC5995430.1"/>
    <property type="molecule type" value="Genomic_DNA"/>
</dbReference>
<reference evidence="1 2" key="1">
    <citation type="submission" date="2020-08" db="EMBL/GenBank/DDBJ databases">
        <authorList>
            <person name="Liu C."/>
            <person name="Sun Q."/>
        </authorList>
    </citation>
    <scope>NUCLEOTIDE SEQUENCE [LARGE SCALE GENOMIC DNA]</scope>
    <source>
        <strain evidence="1 2">NSJ-18</strain>
    </source>
</reference>
<organism evidence="1 2">
    <name type="scientific">Romboutsia faecis</name>
    <dbReference type="NCBI Taxonomy" id="2764597"/>
    <lineage>
        <taxon>Bacteria</taxon>
        <taxon>Bacillati</taxon>
        <taxon>Bacillota</taxon>
        <taxon>Clostridia</taxon>
        <taxon>Peptostreptococcales</taxon>
        <taxon>Peptostreptococcaceae</taxon>
        <taxon>Romboutsia</taxon>
    </lineage>
</organism>
<sequence length="247" mass="28536">MKRFEIRDDFKKILQGTIIMYGACDETEEDMFVISSDKRVLVKDNPKYKIDKKKYIGKVVDYVVEHIDRENNLIFGKIEYSKNTMASIKKDLYHNTLGTIEKILDWGAFININGTQVKALNKDIFKDNTRIFEVFKEGDMIDNLKLKYVEKTALEVELNVKLNSPERGVKKEDLKKGKEFEGTIRTIMPTACFVYILNDRDVICSIPDQLEEDIQIGSKVIVRLTTVSKLVEDNNKLRGKVVKIIEG</sequence>
<evidence type="ECO:0000313" key="1">
    <source>
        <dbReference type="EMBL" id="MBC5995430.1"/>
    </source>
</evidence>
<evidence type="ECO:0000313" key="2">
    <source>
        <dbReference type="Proteomes" id="UP000609849"/>
    </source>
</evidence>